<dbReference type="InterPro" id="IPR013783">
    <property type="entry name" value="Ig-like_fold"/>
</dbReference>
<feature type="region of interest" description="Disordered" evidence="1">
    <location>
        <begin position="26"/>
        <end position="107"/>
    </location>
</feature>
<keyword evidence="3" id="KW-0732">Signal</keyword>
<feature type="signal peptide" evidence="3">
    <location>
        <begin position="1"/>
        <end position="24"/>
    </location>
</feature>
<evidence type="ECO:0000256" key="3">
    <source>
        <dbReference type="SAM" id="SignalP"/>
    </source>
</evidence>
<keyword evidence="2" id="KW-1133">Transmembrane helix</keyword>
<feature type="compositionally biased region" description="Acidic residues" evidence="1">
    <location>
        <begin position="53"/>
        <end position="64"/>
    </location>
</feature>
<dbReference type="Pfam" id="PF13620">
    <property type="entry name" value="CarboxypepD_reg"/>
    <property type="match status" value="1"/>
</dbReference>
<feature type="chain" id="PRO_5041637756" evidence="3">
    <location>
        <begin position="25"/>
        <end position="292"/>
    </location>
</feature>
<dbReference type="AlphaFoldDB" id="A0AA94HER9"/>
<feature type="compositionally biased region" description="Low complexity" evidence="1">
    <location>
        <begin position="76"/>
        <end position="99"/>
    </location>
</feature>
<keyword evidence="4" id="KW-0645">Protease</keyword>
<name>A0AA94HER9_9STAP</name>
<organism evidence="4 5">
    <name type="scientific">Salinicoccus halodurans</name>
    <dbReference type="NCBI Taxonomy" id="407035"/>
    <lineage>
        <taxon>Bacteria</taxon>
        <taxon>Bacillati</taxon>
        <taxon>Bacillota</taxon>
        <taxon>Bacilli</taxon>
        <taxon>Bacillales</taxon>
        <taxon>Staphylococcaceae</taxon>
        <taxon>Salinicoccus</taxon>
    </lineage>
</organism>
<dbReference type="GO" id="GO:0004180">
    <property type="term" value="F:carboxypeptidase activity"/>
    <property type="evidence" value="ECO:0007669"/>
    <property type="project" value="UniProtKB-KW"/>
</dbReference>
<dbReference type="Proteomes" id="UP000183090">
    <property type="component" value="Unassembled WGS sequence"/>
</dbReference>
<feature type="compositionally biased region" description="Low complexity" evidence="1">
    <location>
        <begin position="38"/>
        <end position="52"/>
    </location>
</feature>
<keyword evidence="4" id="KW-0121">Carboxypeptidase</keyword>
<evidence type="ECO:0000313" key="4">
    <source>
        <dbReference type="EMBL" id="SFK73166.1"/>
    </source>
</evidence>
<protein>
    <submittedName>
        <fullName evidence="4">Carboxypeptidase regulatory-like domain-containing protein</fullName>
    </submittedName>
</protein>
<evidence type="ECO:0000256" key="2">
    <source>
        <dbReference type="SAM" id="Phobius"/>
    </source>
</evidence>
<feature type="region of interest" description="Disordered" evidence="1">
    <location>
        <begin position="128"/>
        <end position="149"/>
    </location>
</feature>
<feature type="transmembrane region" description="Helical" evidence="2">
    <location>
        <begin position="268"/>
        <end position="290"/>
    </location>
</feature>
<keyword evidence="2" id="KW-0472">Membrane</keyword>
<keyword evidence="4" id="KW-0378">Hydrolase</keyword>
<gene>
    <name evidence="4" type="ORF">SAMN05216235_1348</name>
</gene>
<keyword evidence="2" id="KW-0812">Transmembrane</keyword>
<accession>A0AA94HER9</accession>
<proteinExistence type="predicted"/>
<dbReference type="SUPFAM" id="SSF49478">
    <property type="entry name" value="Cna protein B-type domain"/>
    <property type="match status" value="1"/>
</dbReference>
<dbReference type="Gene3D" id="2.60.40.10">
    <property type="entry name" value="Immunoglobulins"/>
    <property type="match status" value="1"/>
</dbReference>
<sequence length="292" mass="32687">MRNTIKRSAVIALLLILLPVPGVAANTAEETSIEESAEQQTTEESTEQQISEETTEEATEESVEENYNKTEEPADEYVPPQNEQPQYEQTTEEPYQSYEESTEEFYYEEETAEQKVEEWTEEVTEEVTEEITEEPTEESYVEPETVEETTEVTINKAEVDEFSIAGKVLSDDAGLEAVTVTLTGDKKDEVTTDENGNFSFTEVPSGEYELQVETPEGYTAEKEMLSLSVEDRGKRGITFVLEETPAEESIETDDQVMADQDGGSSNNLTVILVGVILLALVAILFIVRALRR</sequence>
<dbReference type="EMBL" id="FOTB01000003">
    <property type="protein sequence ID" value="SFK73166.1"/>
    <property type="molecule type" value="Genomic_DNA"/>
</dbReference>
<evidence type="ECO:0000313" key="5">
    <source>
        <dbReference type="Proteomes" id="UP000183090"/>
    </source>
</evidence>
<evidence type="ECO:0000256" key="1">
    <source>
        <dbReference type="SAM" id="MobiDB-lite"/>
    </source>
</evidence>
<reference evidence="4 5" key="1">
    <citation type="submission" date="2016-10" db="EMBL/GenBank/DDBJ databases">
        <authorList>
            <person name="Varghese N."/>
            <person name="Submissions S."/>
        </authorList>
    </citation>
    <scope>NUCLEOTIDE SEQUENCE [LARGE SCALE GENOMIC DNA]</scope>
    <source>
        <strain evidence="4 5">CGMCC 1.6501</strain>
    </source>
</reference>
<comment type="caution">
    <text evidence="4">The sequence shown here is derived from an EMBL/GenBank/DDBJ whole genome shotgun (WGS) entry which is preliminary data.</text>
</comment>
<dbReference type="RefSeq" id="WP_052749922.1">
    <property type="nucleotide sequence ID" value="NZ_CP011366.1"/>
</dbReference>